<evidence type="ECO:0000256" key="2">
    <source>
        <dbReference type="SAM" id="MobiDB-lite"/>
    </source>
</evidence>
<evidence type="ECO:0000313" key="4">
    <source>
        <dbReference type="Proteomes" id="UP000747399"/>
    </source>
</evidence>
<protein>
    <recommendedName>
        <fullName evidence="5">SAM domain-containing protein</fullName>
    </recommendedName>
</protein>
<feature type="region of interest" description="Disordered" evidence="2">
    <location>
        <begin position="152"/>
        <end position="172"/>
    </location>
</feature>
<feature type="compositionally biased region" description="Polar residues" evidence="2">
    <location>
        <begin position="458"/>
        <end position="467"/>
    </location>
</feature>
<dbReference type="SUPFAM" id="SSF47769">
    <property type="entry name" value="SAM/Pointed domain"/>
    <property type="match status" value="1"/>
</dbReference>
<dbReference type="InterPro" id="IPR013761">
    <property type="entry name" value="SAM/pointed_sf"/>
</dbReference>
<feature type="region of interest" description="Disordered" evidence="2">
    <location>
        <begin position="739"/>
        <end position="758"/>
    </location>
</feature>
<dbReference type="Gene3D" id="1.10.150.50">
    <property type="entry name" value="Transcription Factor, Ets-1"/>
    <property type="match status" value="1"/>
</dbReference>
<dbReference type="Proteomes" id="UP000747399">
    <property type="component" value="Unassembled WGS sequence"/>
</dbReference>
<organism evidence="3 4">
    <name type="scientific">Volvox africanus</name>
    <dbReference type="NCBI Taxonomy" id="51714"/>
    <lineage>
        <taxon>Eukaryota</taxon>
        <taxon>Viridiplantae</taxon>
        <taxon>Chlorophyta</taxon>
        <taxon>core chlorophytes</taxon>
        <taxon>Chlorophyceae</taxon>
        <taxon>CS clade</taxon>
        <taxon>Chlamydomonadales</taxon>
        <taxon>Volvocaceae</taxon>
        <taxon>Volvox</taxon>
    </lineage>
</organism>
<reference evidence="3" key="1">
    <citation type="journal article" date="2021" name="Proc. Natl. Acad. Sci. U.S.A.">
        <title>Three genomes in the algal genus Volvox reveal the fate of a haploid sex-determining region after a transition to homothallism.</title>
        <authorList>
            <person name="Yamamoto K."/>
            <person name="Hamaji T."/>
            <person name="Kawai-Toyooka H."/>
            <person name="Matsuzaki R."/>
            <person name="Takahashi F."/>
            <person name="Nishimura Y."/>
            <person name="Kawachi M."/>
            <person name="Noguchi H."/>
            <person name="Minakuchi Y."/>
            <person name="Umen J.G."/>
            <person name="Toyoda A."/>
            <person name="Nozaki H."/>
        </authorList>
    </citation>
    <scope>NUCLEOTIDE SEQUENCE</scope>
    <source>
        <strain evidence="3">NIES-3780</strain>
    </source>
</reference>
<accession>A0A8J4BV01</accession>
<name>A0A8J4BV01_9CHLO</name>
<dbReference type="EMBL" id="BNCO01000079">
    <property type="protein sequence ID" value="GIL65911.1"/>
    <property type="molecule type" value="Genomic_DNA"/>
</dbReference>
<feature type="compositionally biased region" description="Polar residues" evidence="2">
    <location>
        <begin position="519"/>
        <end position="542"/>
    </location>
</feature>
<comment type="caution">
    <text evidence="3">The sequence shown here is derived from an EMBL/GenBank/DDBJ whole genome shotgun (WGS) entry which is preliminary data.</text>
</comment>
<dbReference type="AlphaFoldDB" id="A0A8J4BV01"/>
<feature type="region of interest" description="Disordered" evidence="2">
    <location>
        <begin position="435"/>
        <end position="471"/>
    </location>
</feature>
<gene>
    <name evidence="3" type="ORF">Vafri_19547</name>
</gene>
<evidence type="ECO:0000313" key="3">
    <source>
        <dbReference type="EMBL" id="GIL65911.1"/>
    </source>
</evidence>
<evidence type="ECO:0008006" key="5">
    <source>
        <dbReference type="Google" id="ProtNLM"/>
    </source>
</evidence>
<keyword evidence="1" id="KW-0175">Coiled coil</keyword>
<keyword evidence="4" id="KW-1185">Reference proteome</keyword>
<feature type="region of interest" description="Disordered" evidence="2">
    <location>
        <begin position="189"/>
        <end position="278"/>
    </location>
</feature>
<feature type="coiled-coil region" evidence="1">
    <location>
        <begin position="711"/>
        <end position="738"/>
    </location>
</feature>
<proteinExistence type="predicted"/>
<feature type="compositionally biased region" description="Polar residues" evidence="2">
    <location>
        <begin position="250"/>
        <end position="260"/>
    </location>
</feature>
<feature type="region of interest" description="Disordered" evidence="2">
    <location>
        <begin position="516"/>
        <end position="542"/>
    </location>
</feature>
<feature type="region of interest" description="Disordered" evidence="2">
    <location>
        <begin position="650"/>
        <end position="675"/>
    </location>
</feature>
<sequence length="845" mass="87819">MTDTAGLRAWLQYLRLDKYFEILSASGHDAQSLARLSDAELSGLGLPLGPRKKIQLNAGLILQSCRGASGIAAPDDDEAQARNTQGSRLPVLVSKLCRSSPLPPASAAAATLAPTTGSSQPTGVGDVRAVHPVQAQFASVETGVEGVNSTYLTGQRTHPSSHGPKQPHEPQLASGATLLSSVTGIGVIPNTHCHAVPPGNHQANGRSVRHSQQQREQPGRTAHVSVRTSDPWVCDTTGVSARAPEPQGSLVHSMSGTNHLPTPLKQQDEGENPQRQRKLNSAADACCVSCAAHAAIQPPHVPSLLMPGFGVAAITSDVGGPKASSGLAKSSPPRPTSVPTVAGCPPPSGKEMLPYGAAAAERWALAQLYPSVDHLRYARTPGTDTGLRTLGDVGTSLGSSTDGACVSGNGAAGNGDFTVVAGWLDSTRRGVLKRSRSWDGRTGSDWAAEAPGLGMQNPRPQYVQNKSTETRRQWRRNRWADGQLLYNVAASALPVDCSFRPLRNATTTAAAAAAAATTDGPSASGTGDSRTAPQAYTSTSSRADVASVTVQAAAATAGENNVVKVSTCAALSRPLYATVATAGVGDDDPDAAKLRYTQNIHENGSLTDVVAGGMADATSLLDDPRNYETPELLAQLLYDNALDAPRSIDATGLRAGSGQPAAPEQPPGNGMLRGSLGRVPGEGVDFSGCVRALDTEGSGLLVSREQRLARLRALREEVTATERLLETLRRMVAEEEEALSSTTVGNGSSGGCGSGVAPHRHAATARQAHDEVHPHVQSYGRGMELSSEQGDGLGFAQRMPPGLALVPGDSRGTVRGPAPDREPEDLPTQRWDSGTILAERLDILG</sequence>
<feature type="compositionally biased region" description="Polar residues" evidence="2">
    <location>
        <begin position="201"/>
        <end position="216"/>
    </location>
</feature>
<feature type="region of interest" description="Disordered" evidence="2">
    <location>
        <begin position="320"/>
        <end position="347"/>
    </location>
</feature>
<evidence type="ECO:0000256" key="1">
    <source>
        <dbReference type="SAM" id="Coils"/>
    </source>
</evidence>
<feature type="region of interest" description="Disordered" evidence="2">
    <location>
        <begin position="805"/>
        <end position="830"/>
    </location>
</feature>